<comment type="subcellular location">
    <subcellularLocation>
        <location evidence="1">Membrane</location>
        <topology evidence="1">Single-pass type I membrane protein</topology>
    </subcellularLocation>
</comment>
<feature type="chain" id="PRO_5041672682" evidence="16">
    <location>
        <begin position="19"/>
        <end position="726"/>
    </location>
</feature>
<keyword evidence="6" id="KW-0378">Hydrolase</keyword>
<evidence type="ECO:0000256" key="2">
    <source>
        <dbReference type="ARBA" id="ARBA00009752"/>
    </source>
</evidence>
<dbReference type="Pfam" id="PF01582">
    <property type="entry name" value="TIR"/>
    <property type="match status" value="1"/>
</dbReference>
<dbReference type="PRINTS" id="PR01537">
    <property type="entry name" value="INTRLKN1R1F"/>
</dbReference>
<keyword evidence="14" id="KW-0393">Immunoglobulin domain</keyword>
<evidence type="ECO:0000256" key="5">
    <source>
        <dbReference type="ARBA" id="ARBA00022737"/>
    </source>
</evidence>
<dbReference type="SUPFAM" id="SSF48726">
    <property type="entry name" value="Immunoglobulin"/>
    <property type="match status" value="4"/>
</dbReference>
<evidence type="ECO:0000256" key="8">
    <source>
        <dbReference type="ARBA" id="ARBA00023027"/>
    </source>
</evidence>
<dbReference type="FunFam" id="2.60.40.10:FF:000188">
    <property type="entry name" value="Interleukin-1 receptor accessory protein-like 1"/>
    <property type="match status" value="1"/>
</dbReference>
<feature type="domain" description="Ig-like" evidence="18">
    <location>
        <begin position="26"/>
        <end position="100"/>
    </location>
</feature>
<dbReference type="GO" id="GO:0006954">
    <property type="term" value="P:inflammatory response"/>
    <property type="evidence" value="ECO:0007669"/>
    <property type="project" value="UniProtKB-KW"/>
</dbReference>
<feature type="domain" description="Ig-like" evidence="18">
    <location>
        <begin position="389"/>
        <end position="500"/>
    </location>
</feature>
<name>A0AA97KUX9_EUBMA</name>
<dbReference type="GO" id="GO:0004908">
    <property type="term" value="F:interleukin-1 receptor activity"/>
    <property type="evidence" value="ECO:0007669"/>
    <property type="project" value="InterPro"/>
</dbReference>
<protein>
    <submittedName>
        <fullName evidence="20">Interleukin-18 receptor 1</fullName>
    </submittedName>
</protein>
<dbReference type="SMART" id="SM00409">
    <property type="entry name" value="IG"/>
    <property type="match status" value="4"/>
</dbReference>
<keyword evidence="8" id="KW-0520">NAD</keyword>
<dbReference type="InterPro" id="IPR015621">
    <property type="entry name" value="IL-1_rcpt_fam"/>
</dbReference>
<dbReference type="GO" id="GO:0042007">
    <property type="term" value="F:interleukin-18 binding"/>
    <property type="evidence" value="ECO:0007669"/>
    <property type="project" value="TreeGrafter"/>
</dbReference>
<dbReference type="KEGG" id="emc:129326205"/>
<evidence type="ECO:0000256" key="6">
    <source>
        <dbReference type="ARBA" id="ARBA00022801"/>
    </source>
</evidence>
<evidence type="ECO:0000256" key="3">
    <source>
        <dbReference type="ARBA" id="ARBA00022692"/>
    </source>
</evidence>
<evidence type="ECO:0000259" key="17">
    <source>
        <dbReference type="PROSITE" id="PS50104"/>
    </source>
</evidence>
<evidence type="ECO:0000313" key="20">
    <source>
        <dbReference type="RefSeq" id="XP_054830342.1"/>
    </source>
</evidence>
<keyword evidence="4 16" id="KW-0732">Signal</keyword>
<keyword evidence="10" id="KW-1015">Disulfide bond</keyword>
<comment type="similarity">
    <text evidence="2">Belongs to the interleukin-1 receptor family.</text>
</comment>
<dbReference type="AlphaFoldDB" id="A0AA97KUX9"/>
<evidence type="ECO:0000259" key="18">
    <source>
        <dbReference type="PROSITE" id="PS50835"/>
    </source>
</evidence>
<evidence type="ECO:0000256" key="9">
    <source>
        <dbReference type="ARBA" id="ARBA00023136"/>
    </source>
</evidence>
<dbReference type="GO" id="GO:0032729">
    <property type="term" value="P:positive regulation of type II interferon production"/>
    <property type="evidence" value="ECO:0007669"/>
    <property type="project" value="TreeGrafter"/>
</dbReference>
<keyword evidence="12" id="KW-0325">Glycoprotein</keyword>
<evidence type="ECO:0000256" key="4">
    <source>
        <dbReference type="ARBA" id="ARBA00022729"/>
    </source>
</evidence>
<evidence type="ECO:0000256" key="14">
    <source>
        <dbReference type="ARBA" id="ARBA00023319"/>
    </source>
</evidence>
<keyword evidence="3 15" id="KW-0812">Transmembrane</keyword>
<keyword evidence="13" id="KW-0395">Inflammatory response</keyword>
<dbReference type="CTD" id="8809"/>
<keyword evidence="9 15" id="KW-0472">Membrane</keyword>
<dbReference type="GO" id="GO:0016787">
    <property type="term" value="F:hydrolase activity"/>
    <property type="evidence" value="ECO:0007669"/>
    <property type="project" value="UniProtKB-KW"/>
</dbReference>
<dbReference type="PANTHER" id="PTHR11890">
    <property type="entry name" value="INTERLEUKIN-1 RECEPTOR FAMILY MEMBER"/>
    <property type="match status" value="1"/>
</dbReference>
<dbReference type="GO" id="GO:0016020">
    <property type="term" value="C:membrane"/>
    <property type="evidence" value="ECO:0007669"/>
    <property type="project" value="UniProtKB-SubCell"/>
</dbReference>
<evidence type="ECO:0000256" key="7">
    <source>
        <dbReference type="ARBA" id="ARBA00022989"/>
    </source>
</evidence>
<keyword evidence="11 20" id="KW-0675">Receptor</keyword>
<dbReference type="InterPro" id="IPR000157">
    <property type="entry name" value="TIR_dom"/>
</dbReference>
<dbReference type="Pfam" id="PF18452">
    <property type="entry name" value="Ig_6"/>
    <property type="match status" value="1"/>
</dbReference>
<dbReference type="FunFam" id="3.40.50.10140:FF:000002">
    <property type="entry name" value="Interleukin 1 receptor accessory protein"/>
    <property type="match status" value="1"/>
</dbReference>
<organism evidence="19 20">
    <name type="scientific">Eublepharis macularius</name>
    <name type="common">Leopard gecko</name>
    <name type="synonym">Cyrtodactylus macularius</name>
    <dbReference type="NCBI Taxonomy" id="481883"/>
    <lineage>
        <taxon>Eukaryota</taxon>
        <taxon>Metazoa</taxon>
        <taxon>Chordata</taxon>
        <taxon>Craniata</taxon>
        <taxon>Vertebrata</taxon>
        <taxon>Euteleostomi</taxon>
        <taxon>Lepidosauria</taxon>
        <taxon>Squamata</taxon>
        <taxon>Bifurcata</taxon>
        <taxon>Gekkota</taxon>
        <taxon>Eublepharidae</taxon>
        <taxon>Eublepharinae</taxon>
        <taxon>Eublepharis</taxon>
    </lineage>
</organism>
<dbReference type="PROSITE" id="PS50835">
    <property type="entry name" value="IG_LIKE"/>
    <property type="match status" value="4"/>
</dbReference>
<proteinExistence type="inferred from homology"/>
<dbReference type="SUPFAM" id="SSF52200">
    <property type="entry name" value="Toll/Interleukin receptor TIR domain"/>
    <property type="match status" value="1"/>
</dbReference>
<keyword evidence="5" id="KW-0677">Repeat</keyword>
<dbReference type="SMART" id="SM00255">
    <property type="entry name" value="TIR"/>
    <property type="match status" value="1"/>
</dbReference>
<dbReference type="PRINTS" id="PR01536">
    <property type="entry name" value="INTRLKN1R12F"/>
</dbReference>
<dbReference type="InterPro" id="IPR003599">
    <property type="entry name" value="Ig_sub"/>
</dbReference>
<feature type="domain" description="TIR" evidence="17">
    <location>
        <begin position="560"/>
        <end position="707"/>
    </location>
</feature>
<feature type="domain" description="Ig-like" evidence="18">
    <location>
        <begin position="128"/>
        <end position="194"/>
    </location>
</feature>
<reference evidence="20" key="1">
    <citation type="submission" date="2025-08" db="UniProtKB">
        <authorList>
            <consortium name="RefSeq"/>
        </authorList>
    </citation>
    <scope>IDENTIFICATION</scope>
    <source>
        <tissue evidence="20">Blood</tissue>
    </source>
</reference>
<dbReference type="PROSITE" id="PS50104">
    <property type="entry name" value="TIR"/>
    <property type="match status" value="1"/>
</dbReference>
<evidence type="ECO:0000256" key="1">
    <source>
        <dbReference type="ARBA" id="ARBA00004479"/>
    </source>
</evidence>
<dbReference type="RefSeq" id="XP_054830342.1">
    <property type="nucleotide sequence ID" value="XM_054974367.1"/>
</dbReference>
<evidence type="ECO:0000256" key="16">
    <source>
        <dbReference type="SAM" id="SignalP"/>
    </source>
</evidence>
<evidence type="ECO:0000256" key="11">
    <source>
        <dbReference type="ARBA" id="ARBA00023170"/>
    </source>
</evidence>
<dbReference type="InterPro" id="IPR007110">
    <property type="entry name" value="Ig-like_dom"/>
</dbReference>
<evidence type="ECO:0000313" key="19">
    <source>
        <dbReference type="Proteomes" id="UP001190640"/>
    </source>
</evidence>
<gene>
    <name evidence="20" type="primary">IL18R1</name>
</gene>
<keyword evidence="19" id="KW-1185">Reference proteome</keyword>
<dbReference type="Gene3D" id="3.40.50.10140">
    <property type="entry name" value="Toll/interleukin-1 receptor homology (TIR) domain"/>
    <property type="match status" value="1"/>
</dbReference>
<keyword evidence="7 15" id="KW-1133">Transmembrane helix</keyword>
<accession>A0AA97KUX9</accession>
<dbReference type="InterPro" id="IPR013783">
    <property type="entry name" value="Ig-like_fold"/>
</dbReference>
<dbReference type="Proteomes" id="UP001190640">
    <property type="component" value="Chromosome 3"/>
</dbReference>
<evidence type="ECO:0000256" key="13">
    <source>
        <dbReference type="ARBA" id="ARBA00023198"/>
    </source>
</evidence>
<dbReference type="Pfam" id="PF13895">
    <property type="entry name" value="Ig_2"/>
    <property type="match status" value="1"/>
</dbReference>
<sequence length="726" mass="82691">MVVLYFILLLAFSSFSDAYKNWFTMEGEAFAVKCPFAEDHETVTWHLSKTNKTISTDEKMRIFSSGVYLWFLPTSTNDSGNYICVKHKSDSQTIESVNVTIHPYKEGICYYNEDLYSYTSGIPGSGKIYCPSINKYKTASDVKWYKDCKYINGSRYVIQNSRLYISGANEADNGNYTCQFTYTHGGRKFNVSATRTFEVVEDSSPIPIKVLYPQDNEVIEAEIGSPKNLSCKALLGHRKQDFATIFWNIAGDYDQDMELYMVPNEGYYAEAVLHIKEVRKTDLNINFECVIANDLESRAVNVTLHCIEPCEGHKNTYPITGFITLFVITTILMNCLFKEEEELYIKKLTVEDSGNYTCVVSYLNAGKLYNATNTIQVQVIEEDAEYTKPTIIGPDSEEVEIEIGKEKMINCTAFLGYSNNSPNVSFYWLHNKQWLDNCLAITDSVSPCEMDGYITYNEGAKFFALKQLWIKNFQEEDINSIYTCTLSTAKSTNAQTKTFTLKKVKSSDVSQYTFTTGMIMAILCPLGALVVIILCVVFRVELALTYRDLAAKDETLGDGKIYDAFVSYLKDCIPICGEERVFALDILPKILEEHFGYKLCLFERDISPGGAIVDDVQSFIDGSRRLIIILSKNYVSDKVMFELEAGLHKALVERKIKVILIEYMPISDFNFLPDSLELLSSSHRVKWKGEKSLPLNSRFWKRLRYAMPAKSSSMNALAYFRRLHSR</sequence>
<dbReference type="InterPro" id="IPR036179">
    <property type="entry name" value="Ig-like_dom_sf"/>
</dbReference>
<dbReference type="Gene3D" id="2.60.40.10">
    <property type="entry name" value="Immunoglobulins"/>
    <property type="match status" value="5"/>
</dbReference>
<feature type="transmembrane region" description="Helical" evidence="15">
    <location>
        <begin position="512"/>
        <end position="540"/>
    </location>
</feature>
<dbReference type="GeneID" id="129326205"/>
<dbReference type="InterPro" id="IPR035897">
    <property type="entry name" value="Toll_tir_struct_dom_sf"/>
</dbReference>
<evidence type="ECO:0000256" key="10">
    <source>
        <dbReference type="ARBA" id="ARBA00023157"/>
    </source>
</evidence>
<evidence type="ECO:0000256" key="15">
    <source>
        <dbReference type="SAM" id="Phobius"/>
    </source>
</evidence>
<feature type="domain" description="Ig-like" evidence="18">
    <location>
        <begin position="207"/>
        <end position="376"/>
    </location>
</feature>
<evidence type="ECO:0000256" key="12">
    <source>
        <dbReference type="ARBA" id="ARBA00023180"/>
    </source>
</evidence>
<feature type="signal peptide" evidence="16">
    <location>
        <begin position="1"/>
        <end position="18"/>
    </location>
</feature>
<dbReference type="InterPro" id="IPR004074">
    <property type="entry name" value="IL-1_rcpt_I/II-typ"/>
</dbReference>
<dbReference type="InterPro" id="IPR041416">
    <property type="entry name" value="IL-1RAcP-like_ig"/>
</dbReference>
<dbReference type="GO" id="GO:0042008">
    <property type="term" value="F:interleukin-18 receptor activity"/>
    <property type="evidence" value="ECO:0007669"/>
    <property type="project" value="TreeGrafter"/>
</dbReference>
<dbReference type="PANTHER" id="PTHR11890:SF6">
    <property type="entry name" value="INTERLEUKIN-18 RECEPTOR 1"/>
    <property type="match status" value="1"/>
</dbReference>